<name>A0A2V1DNP5_9PLEO</name>
<accession>A0A2V1DNP5</accession>
<dbReference type="EMBL" id="KZ805384">
    <property type="protein sequence ID" value="PVH99857.1"/>
    <property type="molecule type" value="Genomic_DNA"/>
</dbReference>
<dbReference type="AlphaFoldDB" id="A0A2V1DNP5"/>
<protein>
    <submittedName>
        <fullName evidence="2">Uncharacterized protein</fullName>
    </submittedName>
</protein>
<sequence>MGQPNSKSKEKGKEPAQDTEPRSESEAELEPELEPFLPPPREPFTINSENAEDMHRQLERETDDMSKKLHKHYFRRVELQHKNMKEASAKGHGEKAKRFAISGQLTVNQFQKKYNPLQTRWLPPR</sequence>
<gene>
    <name evidence="2" type="ORF">DM02DRAFT_629072</name>
</gene>
<evidence type="ECO:0000256" key="1">
    <source>
        <dbReference type="SAM" id="MobiDB-lite"/>
    </source>
</evidence>
<keyword evidence="3" id="KW-1185">Reference proteome</keyword>
<proteinExistence type="predicted"/>
<feature type="region of interest" description="Disordered" evidence="1">
    <location>
        <begin position="76"/>
        <end position="95"/>
    </location>
</feature>
<dbReference type="Proteomes" id="UP000244855">
    <property type="component" value="Unassembled WGS sequence"/>
</dbReference>
<feature type="compositionally biased region" description="Basic and acidic residues" evidence="1">
    <location>
        <begin position="7"/>
        <end position="25"/>
    </location>
</feature>
<evidence type="ECO:0000313" key="3">
    <source>
        <dbReference type="Proteomes" id="UP000244855"/>
    </source>
</evidence>
<organism evidence="2 3">
    <name type="scientific">Periconia macrospinosa</name>
    <dbReference type="NCBI Taxonomy" id="97972"/>
    <lineage>
        <taxon>Eukaryota</taxon>
        <taxon>Fungi</taxon>
        <taxon>Dikarya</taxon>
        <taxon>Ascomycota</taxon>
        <taxon>Pezizomycotina</taxon>
        <taxon>Dothideomycetes</taxon>
        <taxon>Pleosporomycetidae</taxon>
        <taxon>Pleosporales</taxon>
        <taxon>Massarineae</taxon>
        <taxon>Periconiaceae</taxon>
        <taxon>Periconia</taxon>
    </lineage>
</organism>
<reference evidence="2 3" key="1">
    <citation type="journal article" date="2018" name="Sci. Rep.">
        <title>Comparative genomics provides insights into the lifestyle and reveals functional heterogeneity of dark septate endophytic fungi.</title>
        <authorList>
            <person name="Knapp D.G."/>
            <person name="Nemeth J.B."/>
            <person name="Barry K."/>
            <person name="Hainaut M."/>
            <person name="Henrissat B."/>
            <person name="Johnson J."/>
            <person name="Kuo A."/>
            <person name="Lim J.H.P."/>
            <person name="Lipzen A."/>
            <person name="Nolan M."/>
            <person name="Ohm R.A."/>
            <person name="Tamas L."/>
            <person name="Grigoriev I.V."/>
            <person name="Spatafora J.W."/>
            <person name="Nagy L.G."/>
            <person name="Kovacs G.M."/>
        </authorList>
    </citation>
    <scope>NUCLEOTIDE SEQUENCE [LARGE SCALE GENOMIC DNA]</scope>
    <source>
        <strain evidence="2 3">DSE2036</strain>
    </source>
</reference>
<feature type="compositionally biased region" description="Basic and acidic residues" evidence="1">
    <location>
        <begin position="52"/>
        <end position="66"/>
    </location>
</feature>
<evidence type="ECO:0000313" key="2">
    <source>
        <dbReference type="EMBL" id="PVH99857.1"/>
    </source>
</evidence>
<feature type="region of interest" description="Disordered" evidence="1">
    <location>
        <begin position="1"/>
        <end position="66"/>
    </location>
</feature>